<feature type="coiled-coil region" evidence="10">
    <location>
        <begin position="449"/>
        <end position="476"/>
    </location>
</feature>
<dbReference type="InterPro" id="IPR007527">
    <property type="entry name" value="Znf_SWIM"/>
</dbReference>
<organism evidence="13">
    <name type="scientific">Albugo laibachii Nc14</name>
    <dbReference type="NCBI Taxonomy" id="890382"/>
    <lineage>
        <taxon>Eukaryota</taxon>
        <taxon>Sar</taxon>
        <taxon>Stramenopiles</taxon>
        <taxon>Oomycota</taxon>
        <taxon>Peronosporomycetes</taxon>
        <taxon>Albuginales</taxon>
        <taxon>Albuginaceae</taxon>
        <taxon>Albugo</taxon>
    </lineage>
</organism>
<feature type="domain" description="GRIP" evidence="11">
    <location>
        <begin position="521"/>
        <end position="571"/>
    </location>
</feature>
<dbReference type="FunFam" id="1.10.220.60:FF:000004">
    <property type="entry name" value="GG17233"/>
    <property type="match status" value="1"/>
</dbReference>
<name>F0WC64_9STRA</name>
<reference evidence="13" key="2">
    <citation type="submission" date="2011-02" db="EMBL/GenBank/DDBJ databases">
        <authorList>
            <person name="MacLean D."/>
        </authorList>
    </citation>
    <scope>NUCLEOTIDE SEQUENCE</scope>
</reference>
<proteinExistence type="predicted"/>
<dbReference type="PROSITE" id="PS50966">
    <property type="entry name" value="ZF_SWIM"/>
    <property type="match status" value="1"/>
</dbReference>
<evidence type="ECO:0000256" key="6">
    <source>
        <dbReference type="ARBA" id="ARBA00022833"/>
    </source>
</evidence>
<evidence type="ECO:0000259" key="11">
    <source>
        <dbReference type="PROSITE" id="PS50913"/>
    </source>
</evidence>
<feature type="domain" description="SWIM-type" evidence="12">
    <location>
        <begin position="33"/>
        <end position="65"/>
    </location>
</feature>
<keyword evidence="7 10" id="KW-0175">Coiled coil</keyword>
<gene>
    <name evidence="13" type="primary">AlNc14C56G4247</name>
    <name evidence="13" type="ORF">ALNC14_049200</name>
</gene>
<feature type="coiled-coil region" evidence="10">
    <location>
        <begin position="341"/>
        <end position="383"/>
    </location>
</feature>
<accession>F0WC64</accession>
<keyword evidence="6" id="KW-0862">Zinc</keyword>
<dbReference type="SMART" id="SM00575">
    <property type="entry name" value="ZnF_PMZ"/>
    <property type="match status" value="1"/>
</dbReference>
<dbReference type="Gene3D" id="1.10.220.60">
    <property type="entry name" value="GRIP domain"/>
    <property type="match status" value="1"/>
</dbReference>
<feature type="coiled-coil region" evidence="10">
    <location>
        <begin position="202"/>
        <end position="264"/>
    </location>
</feature>
<evidence type="ECO:0000256" key="10">
    <source>
        <dbReference type="SAM" id="Coils"/>
    </source>
</evidence>
<evidence type="ECO:0000256" key="2">
    <source>
        <dbReference type="ARBA" id="ARBA00004496"/>
    </source>
</evidence>
<dbReference type="AlphaFoldDB" id="F0WC64"/>
<dbReference type="InterPro" id="IPR006564">
    <property type="entry name" value="Znf_PMZ"/>
</dbReference>
<dbReference type="GO" id="GO:0008270">
    <property type="term" value="F:zinc ion binding"/>
    <property type="evidence" value="ECO:0007669"/>
    <property type="project" value="UniProtKB-KW"/>
</dbReference>
<dbReference type="InterPro" id="IPR000237">
    <property type="entry name" value="GRIP_dom"/>
</dbReference>
<dbReference type="PANTHER" id="PTHR23157">
    <property type="entry name" value="GRIP AND COILED-COIL DOMAIN-CONTAINING PROTEIN 1"/>
    <property type="match status" value="1"/>
</dbReference>
<evidence type="ECO:0000313" key="13">
    <source>
        <dbReference type="EMBL" id="CCA18777.1"/>
    </source>
</evidence>
<dbReference type="SMART" id="SM00755">
    <property type="entry name" value="Grip"/>
    <property type="match status" value="1"/>
</dbReference>
<keyword evidence="8" id="KW-0472">Membrane</keyword>
<sequence>MEHKDGFLDVKTSNNSIAFVQDSHIGPNQTLYRRVNIEEKCCSCMYMDQLGIPCQHSIAVLRFFRRDEEVYSAFDLCYQFEYFAAGYGGKSIELTLVEELEKRDYHKPPNTTVLLGRQLERRILSQAQVDSDATNASRATQISTVESVHLSEVLTHKDEKTLSIDSASMRNGDEQAVITPNNPAACCNEGKDQMSNQLKERNSMMEVLLNKKNARIQELEDTEAKLKRLLAMAKRSIDNSKHEVSEKDGLIQKLEAEKAQVQNQMRHKWDTDTSTPIPLRILIKISQGEWIWCLIEYDTESENVSFGWHRFSSDSHLLSYTEKALGEPIQIPSLSLLPSQVAEMQKQLKQDLEQVQEEFRRYRVRAEITRKQKESEIRKIQADAMSSHSHQLSETDLQCELEATRSQLRRSLTKQSEAEAQATKWRFKAEKLATDCEKLSGAMGETTLATEWRERYEQAIANKEALTKRIEELETHSAHPGHVLGETHFIDSKRTNSNSWLPMARIRRLSSGSSTISAFEPPNATTTNEYLKNIVFRYLTTDQLEAKEHMEKAITTVLNFSSRELEAIHKCKQQGWFW</sequence>
<evidence type="ECO:0000256" key="9">
    <source>
        <dbReference type="PROSITE-ProRule" id="PRU00325"/>
    </source>
</evidence>
<dbReference type="Pfam" id="PF04434">
    <property type="entry name" value="SWIM"/>
    <property type="match status" value="1"/>
</dbReference>
<evidence type="ECO:0000256" key="5">
    <source>
        <dbReference type="ARBA" id="ARBA00022771"/>
    </source>
</evidence>
<evidence type="ECO:0000256" key="1">
    <source>
        <dbReference type="ARBA" id="ARBA00004184"/>
    </source>
</evidence>
<dbReference type="PROSITE" id="PS50913">
    <property type="entry name" value="GRIP"/>
    <property type="match status" value="1"/>
</dbReference>
<keyword evidence="3" id="KW-0963">Cytoplasm</keyword>
<dbReference type="HOGENOM" id="CLU_472079_0_0_1"/>
<dbReference type="EMBL" id="FR824101">
    <property type="protein sequence ID" value="CCA18777.1"/>
    <property type="molecule type" value="Genomic_DNA"/>
</dbReference>
<dbReference type="Pfam" id="PF01465">
    <property type="entry name" value="GRIP"/>
    <property type="match status" value="1"/>
</dbReference>
<dbReference type="InterPro" id="IPR051952">
    <property type="entry name" value="Golgi-autophagy_related"/>
</dbReference>
<keyword evidence="4" id="KW-0479">Metal-binding</keyword>
<evidence type="ECO:0000259" key="12">
    <source>
        <dbReference type="PROSITE" id="PS50966"/>
    </source>
</evidence>
<dbReference type="GO" id="GO:0005794">
    <property type="term" value="C:Golgi apparatus"/>
    <property type="evidence" value="ECO:0007669"/>
    <property type="project" value="TreeGrafter"/>
</dbReference>
<reference evidence="13" key="1">
    <citation type="journal article" date="2011" name="PLoS Biol.">
        <title>Gene gain and loss during evolution of obligate parasitism in the white rust pathogen of Arabidopsis thaliana.</title>
        <authorList>
            <person name="Kemen E."/>
            <person name="Gardiner A."/>
            <person name="Schultz-Larsen T."/>
            <person name="Kemen A.C."/>
            <person name="Balmuth A.L."/>
            <person name="Robert-Seilaniantz A."/>
            <person name="Bailey K."/>
            <person name="Holub E."/>
            <person name="Studholme D.J."/>
            <person name="Maclean D."/>
            <person name="Jones J.D."/>
        </authorList>
    </citation>
    <scope>NUCLEOTIDE SEQUENCE</scope>
</reference>
<keyword evidence="5 9" id="KW-0863">Zinc-finger</keyword>
<evidence type="ECO:0000256" key="3">
    <source>
        <dbReference type="ARBA" id="ARBA00022490"/>
    </source>
</evidence>
<comment type="subcellular location">
    <subcellularLocation>
        <location evidence="2">Cytoplasm</location>
    </subcellularLocation>
    <subcellularLocation>
        <location evidence="1">Endomembrane system</location>
        <topology evidence="1">Peripheral membrane protein</topology>
    </subcellularLocation>
</comment>
<evidence type="ECO:0000256" key="7">
    <source>
        <dbReference type="ARBA" id="ARBA00023054"/>
    </source>
</evidence>
<evidence type="ECO:0000256" key="8">
    <source>
        <dbReference type="ARBA" id="ARBA00023136"/>
    </source>
</evidence>
<evidence type="ECO:0000256" key="4">
    <source>
        <dbReference type="ARBA" id="ARBA00022723"/>
    </source>
</evidence>
<protein>
    <submittedName>
        <fullName evidence="13">Uncharacterized protein AlNc14C56G4247</fullName>
    </submittedName>
</protein>
<dbReference type="PANTHER" id="PTHR23157:SF25">
    <property type="entry name" value="GRIP AND COILED-COIL DOMAIN-CONTAINING PROTEIN 1"/>
    <property type="match status" value="1"/>
</dbReference>